<dbReference type="Gene3D" id="1.10.10.10">
    <property type="entry name" value="Winged helix-like DNA-binding domain superfamily/Winged helix DNA-binding domain"/>
    <property type="match status" value="1"/>
</dbReference>
<evidence type="ECO:0000313" key="7">
    <source>
        <dbReference type="Proteomes" id="UP000477750"/>
    </source>
</evidence>
<dbReference type="PROSITE" id="PS50987">
    <property type="entry name" value="HTH_ARSR_2"/>
    <property type="match status" value="1"/>
</dbReference>
<dbReference type="RefSeq" id="WP_153023369.1">
    <property type="nucleotide sequence ID" value="NZ_WIAO01000001.1"/>
</dbReference>
<dbReference type="PANTHER" id="PTHR43132">
    <property type="entry name" value="ARSENICAL RESISTANCE OPERON REPRESSOR ARSR-RELATED"/>
    <property type="match status" value="1"/>
</dbReference>
<keyword evidence="1" id="KW-0805">Transcription regulation</keyword>
<dbReference type="CDD" id="cd00090">
    <property type="entry name" value="HTH_ARSR"/>
    <property type="match status" value="1"/>
</dbReference>
<dbReference type="AlphaFoldDB" id="A0A6L5G2X2"/>
<dbReference type="InterPro" id="IPR036390">
    <property type="entry name" value="WH_DNA-bd_sf"/>
</dbReference>
<reference evidence="6 7" key="1">
    <citation type="submission" date="2019-10" db="EMBL/GenBank/DDBJ databases">
        <title>Glycomyces albidus sp. nov., a novel actinomycete isolated from rhizosphere soil of wheat (Triticum aestivum L.).</title>
        <authorList>
            <person name="Qian L."/>
        </authorList>
    </citation>
    <scope>NUCLEOTIDE SEQUENCE [LARGE SCALE GENOMIC DNA]</scope>
    <source>
        <strain evidence="6 7">NEAU-7082</strain>
    </source>
</reference>
<proteinExistence type="predicted"/>
<dbReference type="InterPro" id="IPR051011">
    <property type="entry name" value="Metal_resp_trans_reg"/>
</dbReference>
<dbReference type="SUPFAM" id="SSF46785">
    <property type="entry name" value="Winged helix' DNA-binding domain"/>
    <property type="match status" value="1"/>
</dbReference>
<dbReference type="GO" id="GO:0003700">
    <property type="term" value="F:DNA-binding transcription factor activity"/>
    <property type="evidence" value="ECO:0007669"/>
    <property type="project" value="InterPro"/>
</dbReference>
<dbReference type="InterPro" id="IPR011991">
    <property type="entry name" value="ArsR-like_HTH"/>
</dbReference>
<dbReference type="SMART" id="SM00418">
    <property type="entry name" value="HTH_ARSR"/>
    <property type="match status" value="1"/>
</dbReference>
<evidence type="ECO:0000313" key="6">
    <source>
        <dbReference type="EMBL" id="MQM24187.1"/>
    </source>
</evidence>
<dbReference type="Proteomes" id="UP000477750">
    <property type="component" value="Unassembled WGS sequence"/>
</dbReference>
<feature type="compositionally biased region" description="Basic and acidic residues" evidence="4">
    <location>
        <begin position="111"/>
        <end position="121"/>
    </location>
</feature>
<evidence type="ECO:0000256" key="3">
    <source>
        <dbReference type="ARBA" id="ARBA00023163"/>
    </source>
</evidence>
<dbReference type="EMBL" id="WIAO01000001">
    <property type="protein sequence ID" value="MQM24187.1"/>
    <property type="molecule type" value="Genomic_DNA"/>
</dbReference>
<evidence type="ECO:0000256" key="1">
    <source>
        <dbReference type="ARBA" id="ARBA00023015"/>
    </source>
</evidence>
<gene>
    <name evidence="6" type="ORF">GFD30_01130</name>
</gene>
<name>A0A6L5G2X2_9ACTN</name>
<dbReference type="PRINTS" id="PR00778">
    <property type="entry name" value="HTHARSR"/>
</dbReference>
<comment type="caution">
    <text evidence="6">The sequence shown here is derived from an EMBL/GenBank/DDBJ whole genome shotgun (WGS) entry which is preliminary data.</text>
</comment>
<keyword evidence="7" id="KW-1185">Reference proteome</keyword>
<organism evidence="6 7">
    <name type="scientific">Glycomyces albidus</name>
    <dbReference type="NCBI Taxonomy" id="2656774"/>
    <lineage>
        <taxon>Bacteria</taxon>
        <taxon>Bacillati</taxon>
        <taxon>Actinomycetota</taxon>
        <taxon>Actinomycetes</taxon>
        <taxon>Glycomycetales</taxon>
        <taxon>Glycomycetaceae</taxon>
        <taxon>Glycomyces</taxon>
    </lineage>
</organism>
<keyword evidence="2" id="KW-0238">DNA-binding</keyword>
<sequence>MHESIPDFTMPDDDQVQTAADALRMLADPTRLKLMWALLQGEENVACLAELTGARPTAVSQHLAKLRLAGLVHARREGTFVYYSVADDHLKPLIEQALGHAAASRTAGARPPRERAAHGPA</sequence>
<dbReference type="GO" id="GO:0003677">
    <property type="term" value="F:DNA binding"/>
    <property type="evidence" value="ECO:0007669"/>
    <property type="project" value="UniProtKB-KW"/>
</dbReference>
<feature type="domain" description="HTH arsR-type" evidence="5">
    <location>
        <begin position="11"/>
        <end position="105"/>
    </location>
</feature>
<dbReference type="InterPro" id="IPR036388">
    <property type="entry name" value="WH-like_DNA-bd_sf"/>
</dbReference>
<evidence type="ECO:0000256" key="2">
    <source>
        <dbReference type="ARBA" id="ARBA00023125"/>
    </source>
</evidence>
<dbReference type="Pfam" id="PF01022">
    <property type="entry name" value="HTH_5"/>
    <property type="match status" value="1"/>
</dbReference>
<dbReference type="PANTHER" id="PTHR43132:SF8">
    <property type="entry name" value="HTH-TYPE TRANSCRIPTIONAL REGULATOR KMTR"/>
    <property type="match status" value="1"/>
</dbReference>
<keyword evidence="3" id="KW-0804">Transcription</keyword>
<evidence type="ECO:0000259" key="5">
    <source>
        <dbReference type="PROSITE" id="PS50987"/>
    </source>
</evidence>
<dbReference type="NCBIfam" id="NF033788">
    <property type="entry name" value="HTH_metalloreg"/>
    <property type="match status" value="1"/>
</dbReference>
<evidence type="ECO:0000256" key="4">
    <source>
        <dbReference type="SAM" id="MobiDB-lite"/>
    </source>
</evidence>
<protein>
    <submittedName>
        <fullName evidence="6">Metalloregulator ArsR/SmtB family transcription factor</fullName>
    </submittedName>
</protein>
<dbReference type="InterPro" id="IPR001845">
    <property type="entry name" value="HTH_ArsR_DNA-bd_dom"/>
</dbReference>
<accession>A0A6L5G2X2</accession>
<feature type="region of interest" description="Disordered" evidence="4">
    <location>
        <begin position="101"/>
        <end position="121"/>
    </location>
</feature>